<dbReference type="NCBIfam" id="NF042935">
    <property type="entry name" value="SCO6880_fam"/>
    <property type="match status" value="1"/>
</dbReference>
<comment type="caution">
    <text evidence="3">The sequence shown here is derived from an EMBL/GenBank/DDBJ whole genome shotgun (WGS) entry which is preliminary data.</text>
</comment>
<protein>
    <submittedName>
        <fullName evidence="3">PrgI family protein</fullName>
    </submittedName>
</protein>
<feature type="transmembrane region" description="Helical" evidence="1">
    <location>
        <begin position="12"/>
        <end position="35"/>
    </location>
</feature>
<evidence type="ECO:0000256" key="1">
    <source>
        <dbReference type="SAM" id="Phobius"/>
    </source>
</evidence>
<evidence type="ECO:0000313" key="3">
    <source>
        <dbReference type="EMBL" id="RIQ29149.1"/>
    </source>
</evidence>
<dbReference type="InterPro" id="IPR049978">
    <property type="entry name" value="SCO6880-like"/>
</dbReference>
<gene>
    <name evidence="3" type="ORF">DY240_08785</name>
</gene>
<dbReference type="Pfam" id="PF11203">
    <property type="entry name" value="EccE"/>
    <property type="match status" value="1"/>
</dbReference>
<proteinExistence type="predicted"/>
<evidence type="ECO:0000313" key="4">
    <source>
        <dbReference type="Proteomes" id="UP000284057"/>
    </source>
</evidence>
<accession>A0A418KTQ3</accession>
<reference evidence="3 4" key="1">
    <citation type="submission" date="2018-09" db="EMBL/GenBank/DDBJ databases">
        <title>Isolation, diversity and antifungal activity of actinobacteria from wheat.</title>
        <authorList>
            <person name="Han C."/>
        </authorList>
    </citation>
    <scope>NUCLEOTIDE SEQUENCE [LARGE SCALE GENOMIC DNA]</scope>
    <source>
        <strain evidence="3 4">NEAU-YY265</strain>
    </source>
</reference>
<organism evidence="3 4">
    <name type="scientific">Jiangella rhizosphaerae</name>
    <dbReference type="NCBI Taxonomy" id="2293569"/>
    <lineage>
        <taxon>Bacteria</taxon>
        <taxon>Bacillati</taxon>
        <taxon>Actinomycetota</taxon>
        <taxon>Actinomycetes</taxon>
        <taxon>Jiangellales</taxon>
        <taxon>Jiangellaceae</taxon>
        <taxon>Jiangella</taxon>
    </lineage>
</organism>
<dbReference type="AlphaFoldDB" id="A0A418KTQ3"/>
<feature type="domain" description="Type VII secretion system protein EccE" evidence="2">
    <location>
        <begin position="216"/>
        <end position="329"/>
    </location>
</feature>
<keyword evidence="4" id="KW-1185">Reference proteome</keyword>
<sequence length="474" mass="51785">MQFGRRPQRGILLGLYLPQLIYVGLALLVFIPSLYVGQFQLALLTSPAWAPPLVLAFVSIKGRKLGDWLPLVVSFHRRRLARQTSFRKQTSKPRPDGTLALPGAAAALRRVVHEATGAVMVHDPHARTLAATLRVVPGAWTLAEPAEQDRRADAWGSILAEFCTADTGIARIQVVERTLPESGVAAEAYWRKHGRDDDSWEVASYKQLLAAATPASERHETTLTLVLDMRKAGRAIRDAGGGVTGAAEVLAQQIGMLTSRLSGMDVRPDGCLSSADLAVVLRGAYDPAALAGLAKHDVGRATEHAGPLAIEEEWDHLKADSAYHCVLWVAEWPRIQVAVNFLWPLLLTSGVRRAVSTIFRPVPTGKALRAVRAELVDHESNARQRARRDILETESDRREWNDTRRREVELASGAGDMDYAGLVVVSAWTLDELRASVQQITTAAAKAHCELRVLYGEQAEAFTCGALPLGRGLR</sequence>
<dbReference type="InterPro" id="IPR050051">
    <property type="entry name" value="EccE_dom"/>
</dbReference>
<keyword evidence="1" id="KW-0812">Transmembrane</keyword>
<keyword evidence="1" id="KW-1133">Transmembrane helix</keyword>
<dbReference type="EMBL" id="QUAL01000076">
    <property type="protein sequence ID" value="RIQ29149.1"/>
    <property type="molecule type" value="Genomic_DNA"/>
</dbReference>
<keyword evidence="1" id="KW-0472">Membrane</keyword>
<dbReference type="Proteomes" id="UP000284057">
    <property type="component" value="Unassembled WGS sequence"/>
</dbReference>
<evidence type="ECO:0000259" key="2">
    <source>
        <dbReference type="Pfam" id="PF11203"/>
    </source>
</evidence>
<name>A0A418KTQ3_9ACTN</name>